<sequence>MGYSSSYNEVLRLEKNAANCVTPDLLVEDIDRLDLSLLFAGDNVDHNIITIDGKGTFHGMGMIAALTPEKQTSYLVSR</sequence>
<proteinExistence type="predicted"/>
<protein>
    <submittedName>
        <fullName evidence="1">Uncharacterized protein</fullName>
    </submittedName>
</protein>
<comment type="caution">
    <text evidence="1">The sequence shown here is derived from an EMBL/GenBank/DDBJ whole genome shotgun (WGS) entry which is preliminary data.</text>
</comment>
<reference evidence="1" key="1">
    <citation type="submission" date="2021-10" db="EMBL/GenBank/DDBJ databases">
        <title>Tropical sea cucumber genome reveals ecological adaptation and Cuvierian tubules defense mechanism.</title>
        <authorList>
            <person name="Chen T."/>
        </authorList>
    </citation>
    <scope>NUCLEOTIDE SEQUENCE</scope>
    <source>
        <strain evidence="1">Nanhai2018</strain>
        <tissue evidence="1">Muscle</tissue>
    </source>
</reference>
<dbReference type="OrthoDB" id="10069752at2759"/>
<evidence type="ECO:0000313" key="2">
    <source>
        <dbReference type="Proteomes" id="UP001152320"/>
    </source>
</evidence>
<dbReference type="AlphaFoldDB" id="A0A9Q1BFP1"/>
<name>A0A9Q1BFP1_HOLLE</name>
<gene>
    <name evidence="1" type="ORF">HOLleu_36450</name>
</gene>
<accession>A0A9Q1BFP1</accession>
<organism evidence="1 2">
    <name type="scientific">Holothuria leucospilota</name>
    <name type="common">Black long sea cucumber</name>
    <name type="synonym">Mertensiothuria leucospilota</name>
    <dbReference type="NCBI Taxonomy" id="206669"/>
    <lineage>
        <taxon>Eukaryota</taxon>
        <taxon>Metazoa</taxon>
        <taxon>Echinodermata</taxon>
        <taxon>Eleutherozoa</taxon>
        <taxon>Echinozoa</taxon>
        <taxon>Holothuroidea</taxon>
        <taxon>Aspidochirotacea</taxon>
        <taxon>Aspidochirotida</taxon>
        <taxon>Holothuriidae</taxon>
        <taxon>Holothuria</taxon>
    </lineage>
</organism>
<keyword evidence="2" id="KW-1185">Reference proteome</keyword>
<dbReference type="EMBL" id="JAIZAY010000019">
    <property type="protein sequence ID" value="KAJ8023883.1"/>
    <property type="molecule type" value="Genomic_DNA"/>
</dbReference>
<dbReference type="Proteomes" id="UP001152320">
    <property type="component" value="Chromosome 19"/>
</dbReference>
<evidence type="ECO:0000313" key="1">
    <source>
        <dbReference type="EMBL" id="KAJ8023883.1"/>
    </source>
</evidence>